<keyword evidence="7" id="KW-1185">Reference proteome</keyword>
<dbReference type="Pfam" id="PF00822">
    <property type="entry name" value="PMP22_Claudin"/>
    <property type="match status" value="1"/>
</dbReference>
<evidence type="ECO:0000313" key="7">
    <source>
        <dbReference type="Proteomes" id="UP001374579"/>
    </source>
</evidence>
<keyword evidence="4 5" id="KW-0472">Membrane</keyword>
<feature type="transmembrane region" description="Helical" evidence="5">
    <location>
        <begin position="73"/>
        <end position="94"/>
    </location>
</feature>
<keyword evidence="3 5" id="KW-1133">Transmembrane helix</keyword>
<protein>
    <submittedName>
        <fullName evidence="6">Uncharacterized protein</fullName>
    </submittedName>
</protein>
<evidence type="ECO:0000256" key="2">
    <source>
        <dbReference type="ARBA" id="ARBA00022692"/>
    </source>
</evidence>
<organism evidence="6 7">
    <name type="scientific">Littorina saxatilis</name>
    <dbReference type="NCBI Taxonomy" id="31220"/>
    <lineage>
        <taxon>Eukaryota</taxon>
        <taxon>Metazoa</taxon>
        <taxon>Spiralia</taxon>
        <taxon>Lophotrochozoa</taxon>
        <taxon>Mollusca</taxon>
        <taxon>Gastropoda</taxon>
        <taxon>Caenogastropoda</taxon>
        <taxon>Littorinimorpha</taxon>
        <taxon>Littorinoidea</taxon>
        <taxon>Littorinidae</taxon>
        <taxon>Littorina</taxon>
    </lineage>
</organism>
<dbReference type="AlphaFoldDB" id="A0AAN9G1P4"/>
<dbReference type="GO" id="GO:0005886">
    <property type="term" value="C:plasma membrane"/>
    <property type="evidence" value="ECO:0007669"/>
    <property type="project" value="TreeGrafter"/>
</dbReference>
<dbReference type="PANTHER" id="PTHR10671:SF34">
    <property type="entry name" value="PROTEIN NKG7"/>
    <property type="match status" value="1"/>
</dbReference>
<evidence type="ECO:0000256" key="5">
    <source>
        <dbReference type="SAM" id="Phobius"/>
    </source>
</evidence>
<gene>
    <name evidence="6" type="ORF">V1264_009324</name>
</gene>
<evidence type="ECO:0000256" key="3">
    <source>
        <dbReference type="ARBA" id="ARBA00022989"/>
    </source>
</evidence>
<evidence type="ECO:0000313" key="6">
    <source>
        <dbReference type="EMBL" id="KAK7091669.1"/>
    </source>
</evidence>
<evidence type="ECO:0000256" key="4">
    <source>
        <dbReference type="ARBA" id="ARBA00023136"/>
    </source>
</evidence>
<proteinExistence type="predicted"/>
<dbReference type="PANTHER" id="PTHR10671">
    <property type="entry name" value="EPITHELIAL MEMBRANE PROTEIN-RELATED"/>
    <property type="match status" value="1"/>
</dbReference>
<accession>A0AAN9G1P4</accession>
<comment type="subcellular location">
    <subcellularLocation>
        <location evidence="1">Membrane</location>
        <topology evidence="1">Multi-pass membrane protein</topology>
    </subcellularLocation>
</comment>
<dbReference type="Proteomes" id="UP001374579">
    <property type="component" value="Unassembled WGS sequence"/>
</dbReference>
<sequence length="167" mass="17502">MGFKMPHVLTLVAMGAASIALVFQIVGVATASWVTADSDVIDARSGLWKTCSGIFGCLSYGSDVPDWMNACRAFGILGILLLVVCCLMGVLSCFSDNDKLPLMAAVVSFAAGLCVLIEFALYADKVDIGAGFKYGYSFALTVTACILAVVAGICFILSRRRGYSGLG</sequence>
<dbReference type="Gene3D" id="1.20.140.150">
    <property type="match status" value="1"/>
</dbReference>
<dbReference type="InterPro" id="IPR050579">
    <property type="entry name" value="PMP-22/EMP/MP20-like"/>
</dbReference>
<feature type="transmembrane region" description="Helical" evidence="5">
    <location>
        <begin position="101"/>
        <end position="122"/>
    </location>
</feature>
<evidence type="ECO:0000256" key="1">
    <source>
        <dbReference type="ARBA" id="ARBA00004141"/>
    </source>
</evidence>
<comment type="caution">
    <text evidence="6">The sequence shown here is derived from an EMBL/GenBank/DDBJ whole genome shotgun (WGS) entry which is preliminary data.</text>
</comment>
<dbReference type="EMBL" id="JBAMIC010000022">
    <property type="protein sequence ID" value="KAK7091669.1"/>
    <property type="molecule type" value="Genomic_DNA"/>
</dbReference>
<reference evidence="6 7" key="1">
    <citation type="submission" date="2024-02" db="EMBL/GenBank/DDBJ databases">
        <title>Chromosome-scale genome assembly of the rough periwinkle Littorina saxatilis.</title>
        <authorList>
            <person name="De Jode A."/>
            <person name="Faria R."/>
            <person name="Formenti G."/>
            <person name="Sims Y."/>
            <person name="Smith T.P."/>
            <person name="Tracey A."/>
            <person name="Wood J.M.D."/>
            <person name="Zagrodzka Z.B."/>
            <person name="Johannesson K."/>
            <person name="Butlin R.K."/>
            <person name="Leder E.H."/>
        </authorList>
    </citation>
    <scope>NUCLEOTIDE SEQUENCE [LARGE SCALE GENOMIC DNA]</scope>
    <source>
        <strain evidence="6">Snail1</strain>
        <tissue evidence="6">Muscle</tissue>
    </source>
</reference>
<dbReference type="InterPro" id="IPR004031">
    <property type="entry name" value="PMP22/EMP/MP20/Claudin"/>
</dbReference>
<keyword evidence="2 5" id="KW-0812">Transmembrane</keyword>
<feature type="transmembrane region" description="Helical" evidence="5">
    <location>
        <begin position="134"/>
        <end position="157"/>
    </location>
</feature>
<name>A0AAN9G1P4_9CAEN</name>